<reference evidence="2" key="1">
    <citation type="submission" date="2014-03" db="EMBL/GenBank/DDBJ databases">
        <authorList>
            <person name="Aksoy S."/>
            <person name="Warren W."/>
            <person name="Wilson R.K."/>
        </authorList>
    </citation>
    <scope>NUCLEOTIDE SEQUENCE [LARGE SCALE GENOMIC DNA]</scope>
    <source>
        <strain evidence="2">IAEA</strain>
    </source>
</reference>
<sequence length="105" mass="11565">MLSNISAKTGICVQYYSIYDGAVKNLSKCSTTFSIGEHASIGVDGLPAIHECHEGARYLCAPQDMKRATTTLSTTCPEPTEEWQFASISPLRFKLFKQSLIRTDS</sequence>
<keyword evidence="2" id="KW-1185">Reference proteome</keyword>
<evidence type="ECO:0000313" key="2">
    <source>
        <dbReference type="Proteomes" id="UP000092445"/>
    </source>
</evidence>
<dbReference type="VEuPathDB" id="VectorBase:GPAI042385"/>
<evidence type="ECO:0000313" key="1">
    <source>
        <dbReference type="EnsemblMetazoa" id="GPAI042385-PA"/>
    </source>
</evidence>
<protein>
    <submittedName>
        <fullName evidence="1">Uncharacterized protein</fullName>
    </submittedName>
</protein>
<proteinExistence type="predicted"/>
<dbReference type="EnsemblMetazoa" id="GPAI042385-RA">
    <property type="protein sequence ID" value="GPAI042385-PA"/>
    <property type="gene ID" value="GPAI042385"/>
</dbReference>
<dbReference type="AlphaFoldDB" id="A0A1B0ADP0"/>
<organism evidence="1 2">
    <name type="scientific">Glossina pallidipes</name>
    <name type="common">Tsetse fly</name>
    <dbReference type="NCBI Taxonomy" id="7398"/>
    <lineage>
        <taxon>Eukaryota</taxon>
        <taxon>Metazoa</taxon>
        <taxon>Ecdysozoa</taxon>
        <taxon>Arthropoda</taxon>
        <taxon>Hexapoda</taxon>
        <taxon>Insecta</taxon>
        <taxon>Pterygota</taxon>
        <taxon>Neoptera</taxon>
        <taxon>Endopterygota</taxon>
        <taxon>Diptera</taxon>
        <taxon>Brachycera</taxon>
        <taxon>Muscomorpha</taxon>
        <taxon>Hippoboscoidea</taxon>
        <taxon>Glossinidae</taxon>
        <taxon>Glossina</taxon>
    </lineage>
</organism>
<dbReference type="Proteomes" id="UP000092445">
    <property type="component" value="Unassembled WGS sequence"/>
</dbReference>
<reference evidence="1" key="2">
    <citation type="submission" date="2020-05" db="UniProtKB">
        <authorList>
            <consortium name="EnsemblMetazoa"/>
        </authorList>
    </citation>
    <scope>IDENTIFICATION</scope>
    <source>
        <strain evidence="1">IAEA</strain>
    </source>
</reference>
<accession>A0A1B0ADP0</accession>
<name>A0A1B0ADP0_GLOPL</name>